<dbReference type="AlphaFoldDB" id="A0AAD9N962"/>
<evidence type="ECO:0000256" key="4">
    <source>
        <dbReference type="SAM" id="MobiDB-lite"/>
    </source>
</evidence>
<evidence type="ECO:0000313" key="6">
    <source>
        <dbReference type="Proteomes" id="UP001209878"/>
    </source>
</evidence>
<keyword evidence="1" id="KW-0677">Repeat</keyword>
<dbReference type="InterPro" id="IPR013105">
    <property type="entry name" value="TPR_2"/>
</dbReference>
<dbReference type="GO" id="GO:0051879">
    <property type="term" value="F:Hsp90 protein binding"/>
    <property type="evidence" value="ECO:0007669"/>
    <property type="project" value="TreeGrafter"/>
</dbReference>
<reference evidence="5" key="1">
    <citation type="journal article" date="2023" name="Mol. Biol. Evol.">
        <title>Third-Generation Sequencing Reveals the Adaptive Role of the Epigenome in Three Deep-Sea Polychaetes.</title>
        <authorList>
            <person name="Perez M."/>
            <person name="Aroh O."/>
            <person name="Sun Y."/>
            <person name="Lan Y."/>
            <person name="Juniper S.K."/>
            <person name="Young C.R."/>
            <person name="Angers B."/>
            <person name="Qian P.Y."/>
        </authorList>
    </citation>
    <scope>NUCLEOTIDE SEQUENCE</scope>
    <source>
        <strain evidence="5">R07B-5</strain>
    </source>
</reference>
<name>A0AAD9N962_RIDPI</name>
<accession>A0AAD9N962</accession>
<comment type="caution">
    <text evidence="5">The sequence shown here is derived from an EMBL/GenBank/DDBJ whole genome shotgun (WGS) entry which is preliminary data.</text>
</comment>
<dbReference type="InterPro" id="IPR019734">
    <property type="entry name" value="TPR_rpt"/>
</dbReference>
<feature type="repeat" description="TPR" evidence="3">
    <location>
        <begin position="90"/>
        <end position="123"/>
    </location>
</feature>
<keyword evidence="6" id="KW-1185">Reference proteome</keyword>
<dbReference type="EMBL" id="JAODUO010001577">
    <property type="protein sequence ID" value="KAK2161485.1"/>
    <property type="molecule type" value="Genomic_DNA"/>
</dbReference>
<evidence type="ECO:0000256" key="2">
    <source>
        <dbReference type="ARBA" id="ARBA00022803"/>
    </source>
</evidence>
<dbReference type="InterPro" id="IPR011990">
    <property type="entry name" value="TPR-like_helical_dom_sf"/>
</dbReference>
<evidence type="ECO:0000256" key="3">
    <source>
        <dbReference type="PROSITE-ProRule" id="PRU00339"/>
    </source>
</evidence>
<dbReference type="Proteomes" id="UP001209878">
    <property type="component" value="Unassembled WGS sequence"/>
</dbReference>
<feature type="region of interest" description="Disordered" evidence="4">
    <location>
        <begin position="128"/>
        <end position="158"/>
    </location>
</feature>
<organism evidence="5 6">
    <name type="scientific">Ridgeia piscesae</name>
    <name type="common">Tubeworm</name>
    <dbReference type="NCBI Taxonomy" id="27915"/>
    <lineage>
        <taxon>Eukaryota</taxon>
        <taxon>Metazoa</taxon>
        <taxon>Spiralia</taxon>
        <taxon>Lophotrochozoa</taxon>
        <taxon>Annelida</taxon>
        <taxon>Polychaeta</taxon>
        <taxon>Sedentaria</taxon>
        <taxon>Canalipalpata</taxon>
        <taxon>Sabellida</taxon>
        <taxon>Siboglinidae</taxon>
        <taxon>Ridgeia</taxon>
    </lineage>
</organism>
<dbReference type="PANTHER" id="PTHR22904:SF523">
    <property type="entry name" value="STRESS-INDUCED-PHOSPHOPROTEIN 1"/>
    <property type="match status" value="1"/>
</dbReference>
<dbReference type="PANTHER" id="PTHR22904">
    <property type="entry name" value="TPR REPEAT CONTAINING PROTEIN"/>
    <property type="match status" value="1"/>
</dbReference>
<dbReference type="Gene3D" id="1.25.40.10">
    <property type="entry name" value="Tetratricopeptide repeat domain"/>
    <property type="match status" value="1"/>
</dbReference>
<evidence type="ECO:0000313" key="5">
    <source>
        <dbReference type="EMBL" id="KAK2161485.1"/>
    </source>
</evidence>
<dbReference type="Pfam" id="PF07719">
    <property type="entry name" value="TPR_2"/>
    <property type="match status" value="1"/>
</dbReference>
<keyword evidence="2 3" id="KW-0802">TPR repeat</keyword>
<sequence length="189" mass="21831">MRGKKDPDKEFTELCDLEDVKVLKEKRKGNAEFKDEKYGSALSSYTNGLCRSLYNYILYGNRSLAHLKLGKNWEAMCDGFRCVVLKPDWPKGQYRYAEAWYNLGKLDKAITVVQTAITLNPKDQDLRNQENRFITERKKRKRPSSKSRTTNGYDQKSASCQTDSVYQFSGKDQSQTGNNADRLVNICVW</sequence>
<dbReference type="SUPFAM" id="SSF48452">
    <property type="entry name" value="TPR-like"/>
    <property type="match status" value="1"/>
</dbReference>
<feature type="compositionally biased region" description="Polar residues" evidence="4">
    <location>
        <begin position="149"/>
        <end position="158"/>
    </location>
</feature>
<protein>
    <submittedName>
        <fullName evidence="5">Uncharacterized protein</fullName>
    </submittedName>
</protein>
<gene>
    <name evidence="5" type="ORF">NP493_1578g00005</name>
</gene>
<dbReference type="PROSITE" id="PS50005">
    <property type="entry name" value="TPR"/>
    <property type="match status" value="1"/>
</dbReference>
<evidence type="ECO:0000256" key="1">
    <source>
        <dbReference type="ARBA" id="ARBA00022737"/>
    </source>
</evidence>
<proteinExistence type="predicted"/>